<organism evidence="1 2">
    <name type="scientific">Canariomyces notabilis</name>
    <dbReference type="NCBI Taxonomy" id="2074819"/>
    <lineage>
        <taxon>Eukaryota</taxon>
        <taxon>Fungi</taxon>
        <taxon>Dikarya</taxon>
        <taxon>Ascomycota</taxon>
        <taxon>Pezizomycotina</taxon>
        <taxon>Sordariomycetes</taxon>
        <taxon>Sordariomycetidae</taxon>
        <taxon>Sordariales</taxon>
        <taxon>Chaetomiaceae</taxon>
        <taxon>Canariomyces</taxon>
    </lineage>
</organism>
<evidence type="ECO:0000313" key="2">
    <source>
        <dbReference type="Proteomes" id="UP001302812"/>
    </source>
</evidence>
<sequence>MSPPAVDESQHHPGDLQITYQPAFTTYLEYIEQLLSDPSGGVFLGDHYRLLHSHLRDGLLEPTSPPFPGDREQLTLFRVYRSGKPILIHRLRPTPSSTDHITRANAAQGFTTEFRSLISTFTDDVECQIVILEPNRLKPHYESGCRHVLPHPWIIGILGLVLDMDPTVWKFFTRSRRTSSWTLKLDNFIQIGSDALMILERCARHTARNR</sequence>
<dbReference type="Proteomes" id="UP001302812">
    <property type="component" value="Unassembled WGS sequence"/>
</dbReference>
<accession>A0AAN6YXD0</accession>
<dbReference type="RefSeq" id="XP_064674593.1">
    <property type="nucleotide sequence ID" value="XM_064810625.1"/>
</dbReference>
<keyword evidence="2" id="KW-1185">Reference proteome</keyword>
<comment type="caution">
    <text evidence="1">The sequence shown here is derived from an EMBL/GenBank/DDBJ whole genome shotgun (WGS) entry which is preliminary data.</text>
</comment>
<dbReference type="EMBL" id="MU853332">
    <property type="protein sequence ID" value="KAK4117023.1"/>
    <property type="molecule type" value="Genomic_DNA"/>
</dbReference>
<dbReference type="AlphaFoldDB" id="A0AAN6YXD0"/>
<evidence type="ECO:0000313" key="1">
    <source>
        <dbReference type="EMBL" id="KAK4117023.1"/>
    </source>
</evidence>
<proteinExistence type="predicted"/>
<dbReference type="GeneID" id="89934750"/>
<reference evidence="1" key="1">
    <citation type="journal article" date="2023" name="Mol. Phylogenet. Evol.">
        <title>Genome-scale phylogeny and comparative genomics of the fungal order Sordariales.</title>
        <authorList>
            <person name="Hensen N."/>
            <person name="Bonometti L."/>
            <person name="Westerberg I."/>
            <person name="Brannstrom I.O."/>
            <person name="Guillou S."/>
            <person name="Cros-Aarteil S."/>
            <person name="Calhoun S."/>
            <person name="Haridas S."/>
            <person name="Kuo A."/>
            <person name="Mondo S."/>
            <person name="Pangilinan J."/>
            <person name="Riley R."/>
            <person name="LaButti K."/>
            <person name="Andreopoulos B."/>
            <person name="Lipzen A."/>
            <person name="Chen C."/>
            <person name="Yan M."/>
            <person name="Daum C."/>
            <person name="Ng V."/>
            <person name="Clum A."/>
            <person name="Steindorff A."/>
            <person name="Ohm R.A."/>
            <person name="Martin F."/>
            <person name="Silar P."/>
            <person name="Natvig D.O."/>
            <person name="Lalanne C."/>
            <person name="Gautier V."/>
            <person name="Ament-Velasquez S.L."/>
            <person name="Kruys A."/>
            <person name="Hutchinson M.I."/>
            <person name="Powell A.J."/>
            <person name="Barry K."/>
            <person name="Miller A.N."/>
            <person name="Grigoriev I.V."/>
            <person name="Debuchy R."/>
            <person name="Gladieux P."/>
            <person name="Hiltunen Thoren M."/>
            <person name="Johannesson H."/>
        </authorList>
    </citation>
    <scope>NUCLEOTIDE SEQUENCE</scope>
    <source>
        <strain evidence="1">CBS 508.74</strain>
    </source>
</reference>
<gene>
    <name evidence="1" type="ORF">N656DRAFT_6866</name>
</gene>
<reference evidence="1" key="2">
    <citation type="submission" date="2023-05" db="EMBL/GenBank/DDBJ databases">
        <authorList>
            <consortium name="Lawrence Berkeley National Laboratory"/>
            <person name="Steindorff A."/>
            <person name="Hensen N."/>
            <person name="Bonometti L."/>
            <person name="Westerberg I."/>
            <person name="Brannstrom I.O."/>
            <person name="Guillou S."/>
            <person name="Cros-Aarteil S."/>
            <person name="Calhoun S."/>
            <person name="Haridas S."/>
            <person name="Kuo A."/>
            <person name="Mondo S."/>
            <person name="Pangilinan J."/>
            <person name="Riley R."/>
            <person name="Labutti K."/>
            <person name="Andreopoulos B."/>
            <person name="Lipzen A."/>
            <person name="Chen C."/>
            <person name="Yanf M."/>
            <person name="Daum C."/>
            <person name="Ng V."/>
            <person name="Clum A."/>
            <person name="Ohm R."/>
            <person name="Martin F."/>
            <person name="Silar P."/>
            <person name="Natvig D."/>
            <person name="Lalanne C."/>
            <person name="Gautier V."/>
            <person name="Ament-Velasquez S.L."/>
            <person name="Kruys A."/>
            <person name="Hutchinson M.I."/>
            <person name="Powell A.J."/>
            <person name="Barry K."/>
            <person name="Miller A.N."/>
            <person name="Grigoriev I.V."/>
            <person name="Debuchy R."/>
            <person name="Gladieux P."/>
            <person name="Thoren M.H."/>
            <person name="Johannesson H."/>
        </authorList>
    </citation>
    <scope>NUCLEOTIDE SEQUENCE</scope>
    <source>
        <strain evidence="1">CBS 508.74</strain>
    </source>
</reference>
<name>A0AAN6YXD0_9PEZI</name>
<protein>
    <submittedName>
        <fullName evidence="1">Uncharacterized protein</fullName>
    </submittedName>
</protein>